<protein>
    <submittedName>
        <fullName evidence="3">T9SS type A sorting domain-containing protein</fullName>
    </submittedName>
</protein>
<dbReference type="RefSeq" id="WP_278006080.1">
    <property type="nucleotide sequence ID" value="NZ_JARSBN010000006.1"/>
</dbReference>
<keyword evidence="1" id="KW-0732">Signal</keyword>
<evidence type="ECO:0000313" key="4">
    <source>
        <dbReference type="Proteomes" id="UP001529085"/>
    </source>
</evidence>
<dbReference type="Pfam" id="PF18962">
    <property type="entry name" value="Por_Secre_tail"/>
    <property type="match status" value="1"/>
</dbReference>
<comment type="caution">
    <text evidence="3">The sequence shown here is derived from an EMBL/GenBank/DDBJ whole genome shotgun (WGS) entry which is preliminary data.</text>
</comment>
<dbReference type="EMBL" id="JARSBN010000006">
    <property type="protein sequence ID" value="MDG4716639.1"/>
    <property type="molecule type" value="Genomic_DNA"/>
</dbReference>
<sequence>MKKITFLITTIALVLFNKGTAQQLDLIKDINTNANTETFTNLGSRSVNFGNKVIFTSGEDTYGFELWISDGTTAGTYLLKDITPGIEDTNFSALFKIPANNVANFFIKTETSLELWETDGTESGTIKIKDLDLDYINGNLYYLINDKYSFVGINDGNREIWTTDGTNAGTFKISSDIVIEQTSNKLSVFNNQIMTIYKNENDNLRMFLSDGTVAGTSTVDIDDNVGFNYAVLGNLIIHTRQEGASVFNKEIFSYDYATNTDTMLANINTSGGSNPYYLTTFNGHVYFNAINSDGNIYIYKTDGTSSGTTQFTNSPGAPLMYDTQFNSLETNDYLLFYSGNTPNQYHLYKLDGNTIETIFSHNFSFGFKVVNGTNYLNTNTGLYTTNGTTSGTTLLSSEINGKVMGYTSSNNIVCSNFIDNYNAIWSCNTSTGEATEILNAGSSTQDASIDKLSVIDDELLIFSYYNEVSNTYELWKSDGSENGTSMLSEIEYIQESTTYNGNYVFIINKNSNYELWKSDGTVAGTQLVKTLTNGGLNHYSSNFVEINDILYFVITTSDTNDSVLWQSNLTEPGTIAVANSSIFSNTTELYVHTDNYIYFSGYNATTGAELWKTDGTLANTTMVKNIRSGTNPSSPSNFTSLGDILIFSAYGSSGREPYRSDGTDAGTYIIDDLFSYDFGDISSNPSELIAFNDNVYFNAKNNENNDRLYKTDGNSVSLVDDLIEEGHMVSDFLSIEYNGYLYFESNPSGTTYSTWLYRTNGTTTEPVGNVQYIEEFAIVADKLFMSTENELYFIDENNTITTVVLDDDFENLTPSNNRLYLTYNDIDVGKELFKIDLCNPSNIVYVDASASSGKGTGYNWEDAFLTLEDAIKDARNCNINEIHIAEGVYLTNKNSKQEKSFNIDFELIIKGGFSPVNNVTDESDRDYFLYPTILSGDLNNSSLPDAQDAHTIITINGNNVILDGLIIENGFADDASDNSQAAIGRSGAGIYARNADNLTITNCIFRNNIAIGSGSNGVGGAFIKFGPETTTITNSLFYNNEASAEGGAISPQGGTLNIINNTLVNNNSVNGGAIHSFSSTVNITNSVLHENIASNSNNNINNAGSSTNSINYSYLQNENPIGTGNIDGTSVTSPMFTNSESDDYSILSGSPLVNAGNNTIANEPLDLAGNPRIFDGIIDIGAYELQSTLSITNTFANDFKIYPNPTSNILNIKTNSIEYSYNLYNIQGQEILKAKHQTARTIDISKLPSGIYMLKLSIDDKFESFKIIKQN</sequence>
<dbReference type="InterPro" id="IPR059226">
    <property type="entry name" value="Choice_anch_Q_dom"/>
</dbReference>
<gene>
    <name evidence="3" type="ORF">P7122_12200</name>
</gene>
<keyword evidence="4" id="KW-1185">Reference proteome</keyword>
<dbReference type="Proteomes" id="UP001529085">
    <property type="component" value="Unassembled WGS sequence"/>
</dbReference>
<evidence type="ECO:0000313" key="3">
    <source>
        <dbReference type="EMBL" id="MDG4716639.1"/>
    </source>
</evidence>
<dbReference type="InterPro" id="IPR011050">
    <property type="entry name" value="Pectin_lyase_fold/virulence"/>
</dbReference>
<proteinExistence type="predicted"/>
<name>A0ABT6G486_9FLAO</name>
<feature type="domain" description="Secretion system C-terminal sorting" evidence="2">
    <location>
        <begin position="1201"/>
        <end position="1267"/>
    </location>
</feature>
<dbReference type="InterPro" id="IPR012334">
    <property type="entry name" value="Pectin_lyas_fold"/>
</dbReference>
<dbReference type="Gene3D" id="2.160.20.10">
    <property type="entry name" value="Single-stranded right-handed beta-helix, Pectin lyase-like"/>
    <property type="match status" value="1"/>
</dbReference>
<accession>A0ABT6G486</accession>
<dbReference type="SUPFAM" id="SSF82171">
    <property type="entry name" value="DPP6 N-terminal domain-like"/>
    <property type="match status" value="1"/>
</dbReference>
<dbReference type="NCBIfam" id="TIGR04183">
    <property type="entry name" value="Por_Secre_tail"/>
    <property type="match status" value="1"/>
</dbReference>
<reference evidence="3 4" key="1">
    <citation type="submission" date="2023-03" db="EMBL/GenBank/DDBJ databases">
        <title>Strain YYF002 represents a novel species in the genus Winogradskyella isolated from seawater.</title>
        <authorList>
            <person name="Fu Z.-Y."/>
        </authorList>
    </citation>
    <scope>NUCLEOTIDE SEQUENCE [LARGE SCALE GENOMIC DNA]</scope>
    <source>
        <strain evidence="3 4">YYF002</strain>
    </source>
</reference>
<evidence type="ECO:0000256" key="1">
    <source>
        <dbReference type="ARBA" id="ARBA00022729"/>
    </source>
</evidence>
<organism evidence="3 4">
    <name type="scientific">Winogradskyella marincola</name>
    <dbReference type="NCBI Taxonomy" id="3037795"/>
    <lineage>
        <taxon>Bacteria</taxon>
        <taxon>Pseudomonadati</taxon>
        <taxon>Bacteroidota</taxon>
        <taxon>Flavobacteriia</taxon>
        <taxon>Flavobacteriales</taxon>
        <taxon>Flavobacteriaceae</taxon>
        <taxon>Winogradskyella</taxon>
    </lineage>
</organism>
<dbReference type="InterPro" id="IPR026444">
    <property type="entry name" value="Secre_tail"/>
</dbReference>
<evidence type="ECO:0000259" key="2">
    <source>
        <dbReference type="Pfam" id="PF18962"/>
    </source>
</evidence>
<dbReference type="NCBIfam" id="NF041518">
    <property type="entry name" value="choice_anch_Q"/>
    <property type="match status" value="1"/>
</dbReference>
<dbReference type="SUPFAM" id="SSF51126">
    <property type="entry name" value="Pectin lyase-like"/>
    <property type="match status" value="1"/>
</dbReference>